<dbReference type="NCBIfam" id="TIGR02532">
    <property type="entry name" value="IV_pilin_GFxxxE"/>
    <property type="match status" value="1"/>
</dbReference>
<dbReference type="InterPro" id="IPR045584">
    <property type="entry name" value="Pilin-like"/>
</dbReference>
<comment type="caution">
    <text evidence="7">The sequence shown here is derived from an EMBL/GenBank/DDBJ whole genome shotgun (WGS) entry which is preliminary data.</text>
</comment>
<evidence type="ECO:0000256" key="1">
    <source>
        <dbReference type="ARBA" id="ARBA00004167"/>
    </source>
</evidence>
<evidence type="ECO:0000256" key="3">
    <source>
        <dbReference type="ARBA" id="ARBA00022692"/>
    </source>
</evidence>
<dbReference type="Pfam" id="PF07963">
    <property type="entry name" value="N_methyl"/>
    <property type="match status" value="1"/>
</dbReference>
<dbReference type="SUPFAM" id="SSF54523">
    <property type="entry name" value="Pili subunits"/>
    <property type="match status" value="1"/>
</dbReference>
<keyword evidence="4 6" id="KW-1133">Transmembrane helix</keyword>
<name>A0ABR7S5V1_AQUAC</name>
<dbReference type="PROSITE" id="PS00409">
    <property type="entry name" value="PROKAR_NTER_METHYL"/>
    <property type="match status" value="1"/>
</dbReference>
<protein>
    <submittedName>
        <fullName evidence="7">Uncharacterized protein</fullName>
    </submittedName>
</protein>
<sequence length="148" mass="15015">MKKQQSGFTLIELIMVIVILGILAAFALPKFADLSGNARLAASQGALGAMKSASAIAHSYALANNSTGNITLEGATITMVNKYPAPTAAGIAVAAQISASDFTIVTSTADTYEVQANGKAACTFSYKMAAADTAPTFTSNALTAANCN</sequence>
<evidence type="ECO:0000256" key="5">
    <source>
        <dbReference type="ARBA" id="ARBA00023136"/>
    </source>
</evidence>
<accession>A0ABR7S5V1</accession>
<gene>
    <name evidence="7" type="ORF">A9179_19820</name>
</gene>
<evidence type="ECO:0000256" key="4">
    <source>
        <dbReference type="ARBA" id="ARBA00022989"/>
    </source>
</evidence>
<reference evidence="7 8" key="1">
    <citation type="submission" date="2016-06" db="EMBL/GenBank/DDBJ databases">
        <authorList>
            <person name="Ramos C."/>
            <person name="Pintado A."/>
            <person name="Crespo-Gomez J.I."/>
        </authorList>
    </citation>
    <scope>NUCLEOTIDE SEQUENCE [LARGE SCALE GENOMIC DNA]</scope>
    <source>
        <strain evidence="7 8">AVO110</strain>
    </source>
</reference>
<keyword evidence="5 6" id="KW-0472">Membrane</keyword>
<dbReference type="Proteomes" id="UP000744555">
    <property type="component" value="Unassembled WGS sequence"/>
</dbReference>
<proteinExistence type="predicted"/>
<keyword evidence="2" id="KW-0488">Methylation</keyword>
<feature type="transmembrane region" description="Helical" evidence="6">
    <location>
        <begin position="7"/>
        <end position="28"/>
    </location>
</feature>
<evidence type="ECO:0000256" key="6">
    <source>
        <dbReference type="SAM" id="Phobius"/>
    </source>
</evidence>
<dbReference type="PANTHER" id="PTHR30093">
    <property type="entry name" value="GENERAL SECRETION PATHWAY PROTEIN G"/>
    <property type="match status" value="1"/>
</dbReference>
<dbReference type="EMBL" id="LZEU01000001">
    <property type="protein sequence ID" value="MBC9252519.1"/>
    <property type="molecule type" value="Genomic_DNA"/>
</dbReference>
<evidence type="ECO:0000313" key="7">
    <source>
        <dbReference type="EMBL" id="MBC9252519.1"/>
    </source>
</evidence>
<dbReference type="PANTHER" id="PTHR30093:SF44">
    <property type="entry name" value="TYPE II SECRETION SYSTEM CORE PROTEIN G"/>
    <property type="match status" value="1"/>
</dbReference>
<evidence type="ECO:0000313" key="8">
    <source>
        <dbReference type="Proteomes" id="UP000744555"/>
    </source>
</evidence>
<dbReference type="RefSeq" id="WP_187807973.1">
    <property type="nucleotide sequence ID" value="NZ_LZEU01000001.1"/>
</dbReference>
<evidence type="ECO:0000256" key="2">
    <source>
        <dbReference type="ARBA" id="ARBA00022481"/>
    </source>
</evidence>
<comment type="subcellular location">
    <subcellularLocation>
        <location evidence="1">Membrane</location>
        <topology evidence="1">Single-pass membrane protein</topology>
    </subcellularLocation>
</comment>
<keyword evidence="8" id="KW-1185">Reference proteome</keyword>
<keyword evidence="3 6" id="KW-0812">Transmembrane</keyword>
<organism evidence="7 8">
    <name type="scientific">Aquipseudomonas alcaligenes</name>
    <name type="common">Pseudomonas alcaligenes</name>
    <dbReference type="NCBI Taxonomy" id="43263"/>
    <lineage>
        <taxon>Bacteria</taxon>
        <taxon>Pseudomonadati</taxon>
        <taxon>Pseudomonadota</taxon>
        <taxon>Gammaproteobacteria</taxon>
        <taxon>Pseudomonadales</taxon>
        <taxon>Pseudomonadaceae</taxon>
        <taxon>Aquipseudomonas</taxon>
    </lineage>
</organism>
<dbReference type="InterPro" id="IPR012902">
    <property type="entry name" value="N_methyl_site"/>
</dbReference>
<dbReference type="Gene3D" id="3.30.700.10">
    <property type="entry name" value="Glycoprotein, Type 4 Pilin"/>
    <property type="match status" value="1"/>
</dbReference>